<gene>
    <name evidence="2" type="ORF">MGWOODY_XGa214</name>
</gene>
<accession>A0A161K657</accession>
<feature type="compositionally biased region" description="Polar residues" evidence="1">
    <location>
        <begin position="31"/>
        <end position="41"/>
    </location>
</feature>
<protein>
    <submittedName>
        <fullName evidence="2">Uncharacterized protein</fullName>
    </submittedName>
</protein>
<name>A0A161K657_9ZZZZ</name>
<dbReference type="AlphaFoldDB" id="A0A161K657"/>
<evidence type="ECO:0000313" key="2">
    <source>
        <dbReference type="EMBL" id="CUS51072.1"/>
    </source>
</evidence>
<evidence type="ECO:0000256" key="1">
    <source>
        <dbReference type="SAM" id="MobiDB-lite"/>
    </source>
</evidence>
<organism evidence="2">
    <name type="scientific">hydrothermal vent metagenome</name>
    <dbReference type="NCBI Taxonomy" id="652676"/>
    <lineage>
        <taxon>unclassified sequences</taxon>
        <taxon>metagenomes</taxon>
        <taxon>ecological metagenomes</taxon>
    </lineage>
</organism>
<dbReference type="EMBL" id="CZRL01000052">
    <property type="protein sequence ID" value="CUS51072.1"/>
    <property type="molecule type" value="Genomic_DNA"/>
</dbReference>
<feature type="region of interest" description="Disordered" evidence="1">
    <location>
        <begin position="24"/>
        <end position="45"/>
    </location>
</feature>
<proteinExistence type="predicted"/>
<sequence>MSSGSTRGLLDSFDALIEGNRQQMDELYGQSGATPPRSVSQAAEVREELTRFEDLERQSIGEGQSAVWLNQNFPDAWRYEIRDRRRQDNEVVVLCRLDLLGHKIHKAQFGSAMIPATENGEYRNEREAESAAYESAVDDALRQCIQYL</sequence>
<reference evidence="2" key="1">
    <citation type="submission" date="2015-10" db="EMBL/GenBank/DDBJ databases">
        <authorList>
            <person name="Gilbert D.G."/>
        </authorList>
    </citation>
    <scope>NUCLEOTIDE SEQUENCE</scope>
</reference>